<dbReference type="SUPFAM" id="SSF55785">
    <property type="entry name" value="PYP-like sensor domain (PAS domain)"/>
    <property type="match status" value="1"/>
</dbReference>
<dbReference type="InterPro" id="IPR050706">
    <property type="entry name" value="Cyclic-di-GMP_PDE-like"/>
</dbReference>
<evidence type="ECO:0000259" key="1">
    <source>
        <dbReference type="PROSITE" id="PS50883"/>
    </source>
</evidence>
<dbReference type="Gene3D" id="3.20.20.450">
    <property type="entry name" value="EAL domain"/>
    <property type="match status" value="1"/>
</dbReference>
<dbReference type="Pfam" id="PF00990">
    <property type="entry name" value="GGDEF"/>
    <property type="match status" value="2"/>
</dbReference>
<evidence type="ECO:0000259" key="2">
    <source>
        <dbReference type="PROSITE" id="PS50887"/>
    </source>
</evidence>
<dbReference type="CDD" id="cd01948">
    <property type="entry name" value="EAL"/>
    <property type="match status" value="1"/>
</dbReference>
<sequence>MTVHAFSPVAALPRAPSWTEFYGTLCQKGGWLMMDTPRENSTHDSGVWLLDRIMNQMNAGVYITDVDTDEILFMNSGMKKQFGLVEPEGKICWQVLQKGMSGRCPFCPVPRLLRDGPSAAPLRWEEHNTSNGCIYENFDSLIQWHDGRLVHFQYSLNVTEYHKLSIAATTDELTGALNRRAGKAALAEMAAACARIGEPFSLCMFDVNDLKKTNDHFGHAAGDQLLVSIAEAVRGVLQEGDVLCRLSGDEFLALMRGAPREQAVQRMNTALAALHGVQALSEQADAFSFGVLTPEPNGPARSVAQLLSDVDEKLYEKKRRLHIANAQYALLHSPQRSPGVDFTYDTIYLLDALVQSTDDYVYVCNMKTGVFCYPQAMVDEFDLPGRVIANAAAVWGAKVHPNDKQAFLEANQEITDGRADSHCVEYRACNRHGEWVWMRCRGHLERDAGGEPVLFAGIITNLGKKNKVEHLTGVFNKFEFEHEVRRLLDAQPREGVCVLLFGIDGLKRINGLYNRLFGDEVIRIVCQKLQTLAPPGGTVFRLDGDEFGVVLRGGTLRAVQGYFGAVQQAFSTQQTFDGSKFFCTLSCGCAFAPHDGTTYLGLLKCASSALDHAKRHGKNRMEVFSSAILGPAERAMELTELLRESIENGCNGFSLHYQPVFSPDGRLCGAEALSRWQCARFGSVPPGEFIALLEKNGMILSFGRWAFRQAVRQCAVFLDEYPAFSMAVNLSCLQLEDPTLVEYLAQTLREEGVSAEHIIVELTESYLAPNLERLSGLLAQMRGLGLRVAMDDFGTGYSSLSALKHAPVDIVKIDRSFVQGLCGSAFDHSFVHLMVELCHSVGIRVCVEGVETTAELAALQPFGADYLQGFLLGHPEPAARFAPLFL</sequence>
<dbReference type="SUPFAM" id="SSF141868">
    <property type="entry name" value="EAL domain-like"/>
    <property type="match status" value="1"/>
</dbReference>
<dbReference type="InterPro" id="IPR001633">
    <property type="entry name" value="EAL_dom"/>
</dbReference>
<protein>
    <submittedName>
        <fullName evidence="3">EAL domain-containing protein</fullName>
    </submittedName>
</protein>
<dbReference type="InterPro" id="IPR000160">
    <property type="entry name" value="GGDEF_dom"/>
</dbReference>
<dbReference type="PANTHER" id="PTHR33121">
    <property type="entry name" value="CYCLIC DI-GMP PHOSPHODIESTERASE PDEF"/>
    <property type="match status" value="1"/>
</dbReference>
<dbReference type="PROSITE" id="PS50887">
    <property type="entry name" value="GGDEF"/>
    <property type="match status" value="2"/>
</dbReference>
<feature type="domain" description="GGDEF" evidence="2">
    <location>
        <begin position="494"/>
        <end position="626"/>
    </location>
</feature>
<dbReference type="Gene3D" id="3.30.70.270">
    <property type="match status" value="2"/>
</dbReference>
<dbReference type="Pfam" id="PF00563">
    <property type="entry name" value="EAL"/>
    <property type="match status" value="1"/>
</dbReference>
<dbReference type="SUPFAM" id="SSF55073">
    <property type="entry name" value="Nucleotide cyclase"/>
    <property type="match status" value="2"/>
</dbReference>
<name>A0A6L6LTB1_9FIRM</name>
<dbReference type="AlphaFoldDB" id="A0A6L6LTB1"/>
<evidence type="ECO:0000313" key="3">
    <source>
        <dbReference type="EMBL" id="MTS27608.1"/>
    </source>
</evidence>
<organism evidence="3 4">
    <name type="scientific">Ruthenibacterium lactatiformans</name>
    <dbReference type="NCBI Taxonomy" id="1550024"/>
    <lineage>
        <taxon>Bacteria</taxon>
        <taxon>Bacillati</taxon>
        <taxon>Bacillota</taxon>
        <taxon>Clostridia</taxon>
        <taxon>Eubacteriales</taxon>
        <taxon>Oscillospiraceae</taxon>
        <taxon>Ruthenibacterium</taxon>
    </lineage>
</organism>
<dbReference type="SMART" id="SM00052">
    <property type="entry name" value="EAL"/>
    <property type="match status" value="1"/>
</dbReference>
<dbReference type="EMBL" id="WMZU01000014">
    <property type="protein sequence ID" value="MTS27608.1"/>
    <property type="molecule type" value="Genomic_DNA"/>
</dbReference>
<dbReference type="Gene3D" id="3.30.450.20">
    <property type="entry name" value="PAS domain"/>
    <property type="match status" value="1"/>
</dbReference>
<reference evidence="3 4" key="1">
    <citation type="journal article" date="2019" name="Nat. Med.">
        <title>A library of human gut bacterial isolates paired with longitudinal multiomics data enables mechanistic microbiome research.</title>
        <authorList>
            <person name="Poyet M."/>
            <person name="Groussin M."/>
            <person name="Gibbons S.M."/>
            <person name="Avila-Pacheco J."/>
            <person name="Jiang X."/>
            <person name="Kearney S.M."/>
            <person name="Perrotta A.R."/>
            <person name="Berdy B."/>
            <person name="Zhao S."/>
            <person name="Lieberman T.D."/>
            <person name="Swanson P.K."/>
            <person name="Smith M."/>
            <person name="Roesemann S."/>
            <person name="Alexander J.E."/>
            <person name="Rich S.A."/>
            <person name="Livny J."/>
            <person name="Vlamakis H."/>
            <person name="Clish C."/>
            <person name="Bullock K."/>
            <person name="Deik A."/>
            <person name="Scott J."/>
            <person name="Pierce K.A."/>
            <person name="Xavier R.J."/>
            <person name="Alm E.J."/>
        </authorList>
    </citation>
    <scope>NUCLEOTIDE SEQUENCE [LARGE SCALE GENOMIC DNA]</scope>
    <source>
        <strain evidence="3 4">BIOML-A4</strain>
    </source>
</reference>
<dbReference type="PROSITE" id="PS50883">
    <property type="entry name" value="EAL"/>
    <property type="match status" value="1"/>
</dbReference>
<proteinExistence type="predicted"/>
<feature type="domain" description="GGDEF" evidence="2">
    <location>
        <begin position="198"/>
        <end position="333"/>
    </location>
</feature>
<dbReference type="PANTHER" id="PTHR33121:SF70">
    <property type="entry name" value="SIGNALING PROTEIN YKOW"/>
    <property type="match status" value="1"/>
</dbReference>
<dbReference type="NCBIfam" id="TIGR00254">
    <property type="entry name" value="GGDEF"/>
    <property type="match status" value="2"/>
</dbReference>
<dbReference type="SMART" id="SM00267">
    <property type="entry name" value="GGDEF"/>
    <property type="match status" value="2"/>
</dbReference>
<dbReference type="InterPro" id="IPR035919">
    <property type="entry name" value="EAL_sf"/>
</dbReference>
<dbReference type="CDD" id="cd01949">
    <property type="entry name" value="GGDEF"/>
    <property type="match status" value="2"/>
</dbReference>
<evidence type="ECO:0000313" key="4">
    <source>
        <dbReference type="Proteomes" id="UP000472755"/>
    </source>
</evidence>
<dbReference type="InterPro" id="IPR043128">
    <property type="entry name" value="Rev_trsase/Diguanyl_cyclase"/>
</dbReference>
<dbReference type="InterPro" id="IPR013655">
    <property type="entry name" value="PAS_fold_3"/>
</dbReference>
<dbReference type="Proteomes" id="UP000472755">
    <property type="component" value="Unassembled WGS sequence"/>
</dbReference>
<dbReference type="InterPro" id="IPR029787">
    <property type="entry name" value="Nucleotide_cyclase"/>
</dbReference>
<dbReference type="GO" id="GO:0071111">
    <property type="term" value="F:cyclic-guanylate-specific phosphodiesterase activity"/>
    <property type="evidence" value="ECO:0007669"/>
    <property type="project" value="InterPro"/>
</dbReference>
<comment type="caution">
    <text evidence="3">The sequence shown here is derived from an EMBL/GenBank/DDBJ whole genome shotgun (WGS) entry which is preliminary data.</text>
</comment>
<gene>
    <name evidence="3" type="ORF">GMD59_09945</name>
</gene>
<dbReference type="InterPro" id="IPR035965">
    <property type="entry name" value="PAS-like_dom_sf"/>
</dbReference>
<accession>A0A6L6LTB1</accession>
<feature type="domain" description="EAL" evidence="1">
    <location>
        <begin position="635"/>
        <end position="886"/>
    </location>
</feature>
<dbReference type="Pfam" id="PF08447">
    <property type="entry name" value="PAS_3"/>
    <property type="match status" value="1"/>
</dbReference>